<dbReference type="Gene3D" id="3.40.50.1110">
    <property type="entry name" value="SGNH hydrolase"/>
    <property type="match status" value="1"/>
</dbReference>
<reference evidence="3 4" key="1">
    <citation type="submission" date="2017-06" db="EMBL/GenBank/DDBJ databases">
        <title>Genome sequencing of cyanobaciteial culture collection at National Institute for Environmental Studies (NIES).</title>
        <authorList>
            <person name="Hirose Y."/>
            <person name="Shimura Y."/>
            <person name="Fujisawa T."/>
            <person name="Nakamura Y."/>
            <person name="Kawachi M."/>
        </authorList>
    </citation>
    <scope>NUCLEOTIDE SEQUENCE [LARGE SCALE GENOMIC DNA]</scope>
    <source>
        <strain evidence="3 4">NIES-267</strain>
    </source>
</reference>
<dbReference type="PANTHER" id="PTHR30383">
    <property type="entry name" value="THIOESTERASE 1/PROTEASE 1/LYSOPHOSPHOLIPASE L1"/>
    <property type="match status" value="1"/>
</dbReference>
<feature type="domain" description="SGNH hydrolase-type esterase" evidence="2">
    <location>
        <begin position="85"/>
        <end position="237"/>
    </location>
</feature>
<feature type="transmembrane region" description="Helical" evidence="1">
    <location>
        <begin position="6"/>
        <end position="28"/>
    </location>
</feature>
<sequence>MVSNKFFILSISLLFSILGSSIFLNILLFNQAKKYYFQVNEARLDPSGLSHYPVNIKKSIDKDKIRVVFFGDSRADAWISPSISGYEFINRGIHAQTSAQTVQRFASHVRSLQPNIVIIQVGVNDLKTVALFPESRNSIVANCRENIKRIVDESKSLGATVILTTIFPVGEAPIQRKPFWSDDIESAVNEVNVYINTLAEDKVIIFDAFSILVDSQGMMLQKYASDELHLNNQGYEILNQELVKVVDKIASN</sequence>
<gene>
    <name evidence="3" type="ORF">NIES267_48070</name>
</gene>
<protein>
    <recommendedName>
        <fullName evidence="2">SGNH hydrolase-type esterase domain-containing protein</fullName>
    </recommendedName>
</protein>
<dbReference type="GO" id="GO:0004622">
    <property type="term" value="F:phosphatidylcholine lysophospholipase activity"/>
    <property type="evidence" value="ECO:0007669"/>
    <property type="project" value="TreeGrafter"/>
</dbReference>
<keyword evidence="1" id="KW-1133">Transmembrane helix</keyword>
<evidence type="ECO:0000313" key="3">
    <source>
        <dbReference type="EMBL" id="BAY85308.1"/>
    </source>
</evidence>
<keyword evidence="1" id="KW-0812">Transmembrane</keyword>
<name>A0A1Z4LW33_9CYAN</name>
<evidence type="ECO:0000256" key="1">
    <source>
        <dbReference type="SAM" id="Phobius"/>
    </source>
</evidence>
<accession>A0A1Z4LW33</accession>
<keyword evidence="1" id="KW-0472">Membrane</keyword>
<dbReference type="Pfam" id="PF13472">
    <property type="entry name" value="Lipase_GDSL_2"/>
    <property type="match status" value="1"/>
</dbReference>
<organism evidence="3 4">
    <name type="scientific">Calothrix parasitica NIES-267</name>
    <dbReference type="NCBI Taxonomy" id="1973488"/>
    <lineage>
        <taxon>Bacteria</taxon>
        <taxon>Bacillati</taxon>
        <taxon>Cyanobacteriota</taxon>
        <taxon>Cyanophyceae</taxon>
        <taxon>Nostocales</taxon>
        <taxon>Calotrichaceae</taxon>
        <taxon>Calothrix</taxon>
    </lineage>
</organism>
<proteinExistence type="predicted"/>
<evidence type="ECO:0000313" key="4">
    <source>
        <dbReference type="Proteomes" id="UP000218418"/>
    </source>
</evidence>
<dbReference type="EMBL" id="AP018227">
    <property type="protein sequence ID" value="BAY85308.1"/>
    <property type="molecule type" value="Genomic_DNA"/>
</dbReference>
<evidence type="ECO:0000259" key="2">
    <source>
        <dbReference type="Pfam" id="PF13472"/>
    </source>
</evidence>
<dbReference type="InterPro" id="IPR013830">
    <property type="entry name" value="SGNH_hydro"/>
</dbReference>
<keyword evidence="4" id="KW-1185">Reference proteome</keyword>
<dbReference type="SUPFAM" id="SSF52266">
    <property type="entry name" value="SGNH hydrolase"/>
    <property type="match status" value="1"/>
</dbReference>
<dbReference type="AlphaFoldDB" id="A0A1Z4LW33"/>
<dbReference type="InterPro" id="IPR051532">
    <property type="entry name" value="Ester_Hydrolysis_Enzymes"/>
</dbReference>
<dbReference type="PANTHER" id="PTHR30383:SF5">
    <property type="entry name" value="SGNH HYDROLASE-TYPE ESTERASE DOMAIN-CONTAINING PROTEIN"/>
    <property type="match status" value="1"/>
</dbReference>
<dbReference type="InterPro" id="IPR036514">
    <property type="entry name" value="SGNH_hydro_sf"/>
</dbReference>
<dbReference type="Proteomes" id="UP000218418">
    <property type="component" value="Chromosome"/>
</dbReference>
<dbReference type="OrthoDB" id="9794725at2"/>